<feature type="compositionally biased region" description="Basic and acidic residues" evidence="1">
    <location>
        <begin position="1"/>
        <end position="10"/>
    </location>
</feature>
<reference evidence="3" key="1">
    <citation type="submission" date="2019-09" db="EMBL/GenBank/DDBJ databases">
        <title>Antimicrobial potential of Antarctic Bacteria.</title>
        <authorList>
            <person name="Benaud N."/>
            <person name="Edwards R.J."/>
            <person name="Ferrari B.C."/>
        </authorList>
    </citation>
    <scope>NUCLEOTIDE SEQUENCE [LARGE SCALE GENOMIC DNA]</scope>
    <source>
        <strain evidence="3">SPB151</strain>
    </source>
</reference>
<feature type="compositionally biased region" description="Basic and acidic residues" evidence="1">
    <location>
        <begin position="157"/>
        <end position="177"/>
    </location>
</feature>
<feature type="compositionally biased region" description="Basic and acidic residues" evidence="1">
    <location>
        <begin position="19"/>
        <end position="33"/>
    </location>
</feature>
<dbReference type="Proteomes" id="UP000515563">
    <property type="component" value="Chromosome"/>
</dbReference>
<feature type="region of interest" description="Disordered" evidence="1">
    <location>
        <begin position="1"/>
        <end position="189"/>
    </location>
</feature>
<dbReference type="KEGG" id="kqi:F1D05_37680"/>
<evidence type="ECO:0000256" key="1">
    <source>
        <dbReference type="SAM" id="MobiDB-lite"/>
    </source>
</evidence>
<sequence>MTTPDNDRTPTDQVPDRTAYSDEGERTYADDQARTTGLGEDDRSGSLDEGDRSGGLGEGDRSGGLGEGDRSGGLGEGDRSGGLGEGDRSGGLGEGDRSGGLGEGDRSGGLGEGDPAYADGSDRAGYGNADGVDDGDRVTSGSDALDRPAAGSEDNTLDDRDGQTADSARAVDGDKSAEPTVSPEDPLVPDDIAVDFKARWDVIQQGFVDDPRIAVTDADKLVGDVLQRLSSTFDQQHQSLEGQWADGEPSTEDLRGALQRYRAFFDRLLTL</sequence>
<evidence type="ECO:0000313" key="2">
    <source>
        <dbReference type="EMBL" id="QNE22587.1"/>
    </source>
</evidence>
<gene>
    <name evidence="2" type="ORF">F1D05_37680</name>
</gene>
<name>A0A7G6X8M2_9ACTN</name>
<protein>
    <submittedName>
        <fullName evidence="2">Uncharacterized protein</fullName>
    </submittedName>
</protein>
<reference evidence="2 3" key="2">
    <citation type="journal article" date="2020" name="Microbiol. Resour. Announc.">
        <title>Antarctic desert soil bacteria exhibit high novel natural product potential, evaluated through long-read genome sequencing and comparative genomics.</title>
        <authorList>
            <person name="Benaud N."/>
            <person name="Edwards R.J."/>
            <person name="Amos T.G."/>
            <person name="D'Agostino P.M."/>
            <person name="Gutierrez-Chavez C."/>
            <person name="Montgomery K."/>
            <person name="Nicetic I."/>
            <person name="Ferrari B.C."/>
        </authorList>
    </citation>
    <scope>NUCLEOTIDE SEQUENCE [LARGE SCALE GENOMIC DNA]</scope>
    <source>
        <strain evidence="2 3">SPB151</strain>
    </source>
</reference>
<organism evidence="2 3">
    <name type="scientific">Kribbella qitaiheensis</name>
    <dbReference type="NCBI Taxonomy" id="1544730"/>
    <lineage>
        <taxon>Bacteria</taxon>
        <taxon>Bacillati</taxon>
        <taxon>Actinomycetota</taxon>
        <taxon>Actinomycetes</taxon>
        <taxon>Propionibacteriales</taxon>
        <taxon>Kribbellaceae</taxon>
        <taxon>Kribbella</taxon>
    </lineage>
</organism>
<proteinExistence type="predicted"/>
<keyword evidence="3" id="KW-1185">Reference proteome</keyword>
<dbReference type="AlphaFoldDB" id="A0A7G6X8M2"/>
<dbReference type="EMBL" id="CP043661">
    <property type="protein sequence ID" value="QNE22587.1"/>
    <property type="molecule type" value="Genomic_DNA"/>
</dbReference>
<evidence type="ECO:0000313" key="3">
    <source>
        <dbReference type="Proteomes" id="UP000515563"/>
    </source>
</evidence>
<feature type="compositionally biased region" description="Basic and acidic residues" evidence="1">
    <location>
        <begin position="40"/>
        <end position="52"/>
    </location>
</feature>
<dbReference type="RefSeq" id="WP_185444999.1">
    <property type="nucleotide sequence ID" value="NZ_CP043661.1"/>
</dbReference>
<feature type="compositionally biased region" description="Gly residues" evidence="1">
    <location>
        <begin position="53"/>
        <end position="112"/>
    </location>
</feature>
<accession>A0A7G6X8M2</accession>